<feature type="region of interest" description="Disordered" evidence="1">
    <location>
        <begin position="1"/>
        <end position="22"/>
    </location>
</feature>
<proteinExistence type="predicted"/>
<organism evidence="3">
    <name type="scientific">Eucalyptus grandis</name>
    <name type="common">Flooded gum</name>
    <dbReference type="NCBI Taxonomy" id="71139"/>
    <lineage>
        <taxon>Eukaryota</taxon>
        <taxon>Viridiplantae</taxon>
        <taxon>Streptophyta</taxon>
        <taxon>Embryophyta</taxon>
        <taxon>Tracheophyta</taxon>
        <taxon>Spermatophyta</taxon>
        <taxon>Magnoliopsida</taxon>
        <taxon>eudicotyledons</taxon>
        <taxon>Gunneridae</taxon>
        <taxon>Pentapetalae</taxon>
        <taxon>rosids</taxon>
        <taxon>malvids</taxon>
        <taxon>Myrtales</taxon>
        <taxon>Myrtaceae</taxon>
        <taxon>Myrtoideae</taxon>
        <taxon>Eucalypteae</taxon>
        <taxon>Eucalyptus</taxon>
    </lineage>
</organism>
<evidence type="ECO:0000313" key="4">
    <source>
        <dbReference type="Proteomes" id="UP000030711"/>
    </source>
</evidence>
<dbReference type="EMBL" id="KK199376">
    <property type="protein sequence ID" value="KCW44379.1"/>
    <property type="molecule type" value="Genomic_DNA"/>
</dbReference>
<sequence length="84" mass="9330">MSNDKTLPLASNPSVPSFSLTGQWNTDPHTLTLASYLNQYISSAKKNKKSSKAITTPRKKKGKEEVARNRSNHELDPCCYSITC</sequence>
<accession>A0A058ZSI1</accession>
<dbReference type="AlphaFoldDB" id="A0A058ZSI1"/>
<reference evidence="2" key="2">
    <citation type="journal article" date="2014" name="Nature">
        <title>The genome of Eucalyptus grandis.</title>
        <authorList>
            <person name="Myburg A.A."/>
            <person name="Grattapaglia D."/>
            <person name="Tuskan G.A."/>
            <person name="Hellsten U."/>
            <person name="Hayes R.D."/>
            <person name="Grimwood J."/>
            <person name="Jenkins J."/>
            <person name="Lindquist E."/>
            <person name="Tice H."/>
            <person name="Bauer D."/>
            <person name="Goodstein D.M."/>
            <person name="Dubchak I."/>
            <person name="Poliakov A."/>
            <person name="Mizrachi E."/>
            <person name="Kullan A.R."/>
            <person name="Hussey S.G."/>
            <person name="Pinard D."/>
            <person name="van der Merwe K."/>
            <person name="Singh P."/>
            <person name="van Jaarsveld I."/>
            <person name="Silva-Junior O.B."/>
            <person name="Togawa R.C."/>
            <person name="Pappas M.R."/>
            <person name="Faria D.A."/>
            <person name="Sansaloni C.P."/>
            <person name="Petroli C.D."/>
            <person name="Yang X."/>
            <person name="Ranjan P."/>
            <person name="Tschaplinski T.J."/>
            <person name="Ye C.Y."/>
            <person name="Li T."/>
            <person name="Sterck L."/>
            <person name="Vanneste K."/>
            <person name="Murat F."/>
            <person name="Soler M."/>
            <person name="Clemente H.S."/>
            <person name="Saidi N."/>
            <person name="Cassan-Wang H."/>
            <person name="Dunand C."/>
            <person name="Hefer C.A."/>
            <person name="Bornberg-Bauer E."/>
            <person name="Kersting A.R."/>
            <person name="Vining K."/>
            <person name="Amarasinghe V."/>
            <person name="Ranik M."/>
            <person name="Naithani S."/>
            <person name="Elser J."/>
            <person name="Boyd A.E."/>
            <person name="Liston A."/>
            <person name="Spatafora J.W."/>
            <person name="Dharmwardhana P."/>
            <person name="Raja R."/>
            <person name="Sullivan C."/>
            <person name="Romanel E."/>
            <person name="Alves-Ferreira M."/>
            <person name="Kulheim C."/>
            <person name="Foley W."/>
            <person name="Carocha V."/>
            <person name="Paiva J."/>
            <person name="Kudrna D."/>
            <person name="Brommonschenkel S.H."/>
            <person name="Pasquali G."/>
            <person name="Byrne M."/>
            <person name="Rigault P."/>
            <person name="Tibbits J."/>
            <person name="Spokevicius A."/>
            <person name="Jones R.C."/>
            <person name="Steane D.A."/>
            <person name="Vaillancourt R.E."/>
            <person name="Potts B.M."/>
            <person name="Joubert F."/>
            <person name="Barry K."/>
            <person name="Pappas G.J."/>
            <person name="Strauss S.H."/>
            <person name="Jaiswal P."/>
            <person name="Grima-Pettenati J."/>
            <person name="Salse J."/>
            <person name="Van de Peer Y."/>
            <person name="Rokhsar D.S."/>
            <person name="Schmutz J."/>
        </authorList>
    </citation>
    <scope>NUCLEOTIDE SEQUENCE</scope>
    <source>
        <tissue evidence="2">Leaf extractions</tissue>
    </source>
</reference>
<reference evidence="2" key="4">
    <citation type="submission" date="2023-07" db="EMBL/GenBank/DDBJ databases">
        <authorList>
            <person name="Myburg A.A."/>
            <person name="Grattapaglia D."/>
            <person name="Tuskan G.A."/>
            <person name="Hellsten U."/>
            <person name="Hayes R.D."/>
            <person name="Grimwood J."/>
            <person name="Jenkins J."/>
            <person name="Lindquist E."/>
            <person name="Tice H."/>
            <person name="Bauer D."/>
            <person name="Goodstein D.M."/>
            <person name="Dubchak I."/>
            <person name="Poliakov A."/>
            <person name="Mizrachi E."/>
            <person name="Kullan A.R."/>
            <person name="Hussey S.G."/>
            <person name="Pinard D."/>
            <person name="Van D.M."/>
            <person name="Singh P."/>
            <person name="Van J.I."/>
            <person name="Silva-Junior O.B."/>
            <person name="Togawa R.C."/>
            <person name="Pappas M.R."/>
            <person name="Faria D.A."/>
            <person name="Sansaloni C.P."/>
            <person name="Petroli C.D."/>
            <person name="Yang X."/>
            <person name="Ranjan P."/>
            <person name="Tschaplinski T.J."/>
            <person name="Ye C.Y."/>
            <person name="Li T."/>
            <person name="Sterck L."/>
            <person name="Vanneste K."/>
            <person name="Murat F."/>
            <person name="Soler M."/>
            <person name="Clemente H.S."/>
            <person name="Saidi N."/>
            <person name="Cassan-Wang H."/>
            <person name="Dunand C."/>
            <person name="Hefer C.A."/>
            <person name="Bornberg-Bauer E."/>
            <person name="Kersting A.R."/>
            <person name="Vining K."/>
            <person name="Amarasinghe V."/>
            <person name="Ranik M."/>
            <person name="Naithani S."/>
            <person name="Elser J."/>
            <person name="Boyd A.E."/>
            <person name="Liston A."/>
            <person name="Spatafora J.W."/>
            <person name="Dharmwardhana P."/>
            <person name="Raja R."/>
            <person name="Sullivan C."/>
            <person name="Romanel E."/>
            <person name="Alves-Ferreira M."/>
            <person name="Kulheim C."/>
            <person name="Foley W."/>
            <person name="Carocha V."/>
            <person name="Paiva J."/>
            <person name="Kudrna D."/>
            <person name="Brommonschenkel S.H."/>
            <person name="Pasquali G."/>
            <person name="Byrne M."/>
            <person name="Rigault P."/>
            <person name="Tibbits J."/>
            <person name="Spokevicius A."/>
            <person name="Jones R.C."/>
            <person name="Steane D.A."/>
            <person name="Vaillancourt R.E."/>
            <person name="Potts B.M."/>
            <person name="Joubert F."/>
            <person name="Barry K."/>
            <person name="Pappas G.J."/>
            <person name="Strauss S.H."/>
            <person name="Jaiswal P."/>
            <person name="Grima-Pettenati J."/>
            <person name="Salse J."/>
            <person name="Van D.P."/>
            <person name="Rokhsar D.S."/>
            <person name="Schmutz J."/>
        </authorList>
    </citation>
    <scope>NUCLEOTIDE SEQUENCE</scope>
    <source>
        <tissue evidence="2">Leaf extractions</tissue>
    </source>
</reference>
<keyword evidence="4" id="KW-1185">Reference proteome</keyword>
<reference evidence="2" key="3">
    <citation type="submission" date="2023-04" db="EMBL/GenBank/DDBJ databases">
        <title>WGS assembly of Eucalyptus grandis.</title>
        <authorList>
            <person name="Myburg A."/>
            <person name="Grattapaglia D."/>
            <person name="Tuskan G."/>
            <person name="Hellsten U."/>
            <person name="Hayes R."/>
            <person name="Grimwood J."/>
            <person name="Jenkins J."/>
            <person name="Lindquist E."/>
            <person name="Tice H."/>
            <person name="Bauer D."/>
            <person name="Goodstein D."/>
            <person name="Dubchak I."/>
            <person name="Poliakov A."/>
            <person name="Mizrachi E."/>
            <person name="Kullan A."/>
            <person name="Hussey S."/>
            <person name="Pinard D."/>
            <person name="Van D."/>
            <person name="Singh P."/>
            <person name="Van J."/>
            <person name="Silva-Junior O."/>
            <person name="Togawa R."/>
            <person name="Pappas M."/>
            <person name="Faria D."/>
            <person name="Sansaloni C."/>
            <person name="Petroli C."/>
            <person name="Yang X."/>
            <person name="Ranjan P."/>
            <person name="Tschaplinski T."/>
            <person name="Ye C."/>
            <person name="Li T."/>
            <person name="Sterck L."/>
            <person name="Vanneste K."/>
            <person name="Murat F."/>
            <person name="Soler M."/>
            <person name="Clemente H."/>
            <person name="Saidi N."/>
            <person name="Cassan-Wang H."/>
            <person name="Dunand C."/>
            <person name="Hefer C."/>
            <person name="Bornberg-Bauer E."/>
            <person name="Kersting A."/>
            <person name="Vining K."/>
            <person name="Amarasinghe V."/>
            <person name="Ranik M."/>
            <person name="Naithani S."/>
            <person name="Elser J."/>
            <person name="Boyd A."/>
            <person name="Liston A."/>
            <person name="Spatafora J."/>
            <person name="Dharmwardhana P."/>
            <person name="Raja R."/>
            <person name="Sullivan C."/>
            <person name="Romanel E."/>
            <person name="Alves-Ferreira M."/>
            <person name="Kulheim C."/>
            <person name="Foley W."/>
            <person name="Carocha V."/>
            <person name="Paiva J."/>
            <person name="Kudrna D."/>
            <person name="Brommonschenkel S."/>
            <person name="Pasquali G."/>
            <person name="Byrne M."/>
            <person name="Rigault P."/>
            <person name="Tibbits J."/>
            <person name="Spokevicius A."/>
            <person name="Jones R."/>
            <person name="Steane D."/>
            <person name="Vaillancourt R."/>
            <person name="Potts B."/>
            <person name="Joubert F."/>
            <person name="Barry K."/>
            <person name="Pappas G."/>
            <person name="Strauss S."/>
            <person name="Jaiswal P."/>
            <person name="Grima-Pettenati J."/>
            <person name="Salse J."/>
            <person name="Van D."/>
            <person name="Rokhsar D."/>
            <person name="Schmutz J."/>
        </authorList>
    </citation>
    <scope>NUCLEOTIDE SEQUENCE</scope>
    <source>
        <tissue evidence="2">Leaf extractions</tissue>
    </source>
</reference>
<dbReference type="InParanoid" id="A0A058ZSI1"/>
<gene>
    <name evidence="3" type="ORF">EUGRSUZ_L02142</name>
</gene>
<name>A0A058ZSI1_EUCGR</name>
<dbReference type="EMBL" id="MU848859">
    <property type="protein sequence ID" value="KAK2631999.1"/>
    <property type="molecule type" value="Genomic_DNA"/>
</dbReference>
<feature type="region of interest" description="Disordered" evidence="1">
    <location>
        <begin position="45"/>
        <end position="70"/>
    </location>
</feature>
<feature type="compositionally biased region" description="Basic residues" evidence="1">
    <location>
        <begin position="45"/>
        <end position="61"/>
    </location>
</feature>
<evidence type="ECO:0000313" key="2">
    <source>
        <dbReference type="EMBL" id="KAK2631999.1"/>
    </source>
</evidence>
<evidence type="ECO:0000313" key="3">
    <source>
        <dbReference type="EMBL" id="KCW44379.1"/>
    </source>
</evidence>
<evidence type="ECO:0000256" key="1">
    <source>
        <dbReference type="SAM" id="MobiDB-lite"/>
    </source>
</evidence>
<protein>
    <submittedName>
        <fullName evidence="3">Uncharacterized protein</fullName>
    </submittedName>
</protein>
<dbReference type="Proteomes" id="UP000030711">
    <property type="component" value="Unassembled WGS sequence"/>
</dbReference>
<dbReference type="Gramene" id="KCW44379">
    <property type="protein sequence ID" value="KCW44379"/>
    <property type="gene ID" value="EUGRSUZ_L02142"/>
</dbReference>
<reference evidence="3" key="1">
    <citation type="submission" date="2013-07" db="EMBL/GenBank/DDBJ databases">
        <title>The genome of Eucalyptus grandis.</title>
        <authorList>
            <person name="Schmutz J."/>
            <person name="Hayes R."/>
            <person name="Myburg A."/>
            <person name="Tuskan G."/>
            <person name="Grattapaglia D."/>
            <person name="Rokhsar D.S."/>
        </authorList>
    </citation>
    <scope>NUCLEOTIDE SEQUENCE</scope>
    <source>
        <tissue evidence="3">Leaf extractions</tissue>
    </source>
</reference>